<keyword evidence="2" id="KW-0378">Hydrolase</keyword>
<keyword evidence="2" id="KW-0540">Nuclease</keyword>
<reference evidence="2" key="1">
    <citation type="submission" date="2020-11" db="EMBL/GenBank/DDBJ databases">
        <title>Genome of Flavobacterium soyangense.</title>
        <authorList>
            <person name="Liu Q."/>
            <person name="Xin Y.-H."/>
        </authorList>
    </citation>
    <scope>NUCLEOTIDE SEQUENCE</scope>
    <source>
        <strain evidence="2">CGMCC 1.13493</strain>
    </source>
</reference>
<keyword evidence="2" id="KW-0255">Endonuclease</keyword>
<feature type="region of interest" description="Disordered" evidence="1">
    <location>
        <begin position="1"/>
        <end position="23"/>
    </location>
</feature>
<proteinExistence type="predicted"/>
<evidence type="ECO:0000313" key="2">
    <source>
        <dbReference type="EMBL" id="MBF2710019.1"/>
    </source>
</evidence>
<dbReference type="GO" id="GO:0004519">
    <property type="term" value="F:endonuclease activity"/>
    <property type="evidence" value="ECO:0007669"/>
    <property type="project" value="UniProtKB-KW"/>
</dbReference>
<dbReference type="CDD" id="cd00085">
    <property type="entry name" value="HNHc"/>
    <property type="match status" value="1"/>
</dbReference>
<protein>
    <submittedName>
        <fullName evidence="2">HNH endonuclease</fullName>
    </submittedName>
</protein>
<accession>A0A930UEN5</accession>
<dbReference type="EMBL" id="JADHEC010000063">
    <property type="protein sequence ID" value="MBF2710019.1"/>
    <property type="molecule type" value="Genomic_DNA"/>
</dbReference>
<sequence>MKRSQSAKNDFKKQTGYPKGRSGYVIDHIKPLKEGGCDCPENMQWQTIADGKAKDKWE</sequence>
<evidence type="ECO:0000313" key="3">
    <source>
        <dbReference type="Proteomes" id="UP000646211"/>
    </source>
</evidence>
<organism evidence="2 3">
    <name type="scientific">Flavobacterium soyangense</name>
    <dbReference type="NCBI Taxonomy" id="2023265"/>
    <lineage>
        <taxon>Bacteria</taxon>
        <taxon>Pseudomonadati</taxon>
        <taxon>Bacteroidota</taxon>
        <taxon>Flavobacteriia</taxon>
        <taxon>Flavobacteriales</taxon>
        <taxon>Flavobacteriaceae</taxon>
        <taxon>Flavobacterium</taxon>
    </lineage>
</organism>
<dbReference type="AlphaFoldDB" id="A0A930UEN5"/>
<comment type="caution">
    <text evidence="2">The sequence shown here is derived from an EMBL/GenBank/DDBJ whole genome shotgun (WGS) entry which is preliminary data.</text>
</comment>
<dbReference type="InterPro" id="IPR003615">
    <property type="entry name" value="HNH_nuc"/>
</dbReference>
<dbReference type="Proteomes" id="UP000646211">
    <property type="component" value="Unassembled WGS sequence"/>
</dbReference>
<keyword evidence="3" id="KW-1185">Reference proteome</keyword>
<gene>
    <name evidence="2" type="ORF">IR213_15720</name>
</gene>
<name>A0A930UEN5_9FLAO</name>
<evidence type="ECO:0000256" key="1">
    <source>
        <dbReference type="SAM" id="MobiDB-lite"/>
    </source>
</evidence>